<evidence type="ECO:0000256" key="4">
    <source>
        <dbReference type="ARBA" id="ARBA00005163"/>
    </source>
</evidence>
<evidence type="ECO:0000256" key="17">
    <source>
        <dbReference type="ARBA" id="ARBA00023136"/>
    </source>
</evidence>
<keyword evidence="13" id="KW-0479">Metal-binding</keyword>
<evidence type="ECO:0000256" key="7">
    <source>
        <dbReference type="ARBA" id="ARBA00022448"/>
    </source>
</evidence>
<keyword evidence="16" id="KW-0408">Iron</keyword>
<dbReference type="InterPro" id="IPR014312">
    <property type="entry name" value="Succ_DH_anchor"/>
</dbReference>
<evidence type="ECO:0000256" key="12">
    <source>
        <dbReference type="ARBA" id="ARBA00022692"/>
    </source>
</evidence>
<dbReference type="CDD" id="cd03495">
    <property type="entry name" value="SQR_TypeC_SdhD_like"/>
    <property type="match status" value="1"/>
</dbReference>
<dbReference type="PANTHER" id="PTHR38689">
    <property type="entry name" value="SUCCINATE DEHYDROGENASE HYDROPHOBIC MEMBRANE ANCHOR SUBUNIT"/>
    <property type="match status" value="1"/>
</dbReference>
<evidence type="ECO:0000256" key="6">
    <source>
        <dbReference type="ARBA" id="ARBA00019425"/>
    </source>
</evidence>
<feature type="transmembrane region" description="Helical" evidence="18">
    <location>
        <begin position="28"/>
        <end position="47"/>
    </location>
</feature>
<evidence type="ECO:0000256" key="3">
    <source>
        <dbReference type="ARBA" id="ARBA00004429"/>
    </source>
</evidence>
<keyword evidence="7" id="KW-0813">Transport</keyword>
<keyword evidence="14" id="KW-0249">Electron transport</keyword>
<dbReference type="GO" id="GO:0009055">
    <property type="term" value="F:electron transfer activity"/>
    <property type="evidence" value="ECO:0007669"/>
    <property type="project" value="TreeGrafter"/>
</dbReference>
<dbReference type="Pfam" id="PF01127">
    <property type="entry name" value="Sdh_cyt"/>
    <property type="match status" value="1"/>
</dbReference>
<keyword evidence="20" id="KW-1185">Reference proteome</keyword>
<evidence type="ECO:0000256" key="16">
    <source>
        <dbReference type="ARBA" id="ARBA00023004"/>
    </source>
</evidence>
<dbReference type="PATRIC" id="fig|543877.4.peg.1422"/>
<comment type="cofactor">
    <cofactor evidence="1">
        <name>heme</name>
        <dbReference type="ChEBI" id="CHEBI:30413"/>
    </cofactor>
</comment>
<dbReference type="InterPro" id="IPR000701">
    <property type="entry name" value="SuccDH_FuR_B_TM-su"/>
</dbReference>
<reference evidence="19 20" key="1">
    <citation type="submission" date="2015-06" db="EMBL/GenBank/DDBJ databases">
        <authorList>
            <person name="Kim K.M."/>
        </authorList>
    </citation>
    <scope>NUCLEOTIDE SEQUENCE [LARGE SCALE GENOMIC DNA]</scope>
    <source>
        <strain evidence="19 20">KCTC 22370</strain>
    </source>
</reference>
<keyword evidence="15 18" id="KW-1133">Transmembrane helix</keyword>
<evidence type="ECO:0000256" key="18">
    <source>
        <dbReference type="SAM" id="Phobius"/>
    </source>
</evidence>
<dbReference type="GO" id="GO:0006099">
    <property type="term" value="P:tricarboxylic acid cycle"/>
    <property type="evidence" value="ECO:0007669"/>
    <property type="project" value="UniProtKB-UniPathway"/>
</dbReference>
<comment type="subunit">
    <text evidence="5">Part of an enzyme complex containing four subunits: a flavoprotein, an iron-sulfur protein, plus two membrane-anchoring proteins, SdhC and SdhD.</text>
</comment>
<evidence type="ECO:0000256" key="15">
    <source>
        <dbReference type="ARBA" id="ARBA00022989"/>
    </source>
</evidence>
<dbReference type="Proteomes" id="UP000037643">
    <property type="component" value="Chromosome"/>
</dbReference>
<comment type="subcellular location">
    <subcellularLocation>
        <location evidence="3">Cell inner membrane</location>
        <topology evidence="3">Multi-pass membrane protein</topology>
    </subcellularLocation>
</comment>
<keyword evidence="11" id="KW-0349">Heme</keyword>
<protein>
    <recommendedName>
        <fullName evidence="6">Succinate dehydrogenase hydrophobic membrane anchor subunit</fullName>
    </recommendedName>
</protein>
<comment type="pathway">
    <text evidence="4">Carbohydrate metabolism; tricarboxylic acid cycle.</text>
</comment>
<dbReference type="KEGG" id="amx:AM2010_1399"/>
<dbReference type="GO" id="GO:0005886">
    <property type="term" value="C:plasma membrane"/>
    <property type="evidence" value="ECO:0007669"/>
    <property type="project" value="UniProtKB-SubCell"/>
</dbReference>
<evidence type="ECO:0000313" key="20">
    <source>
        <dbReference type="Proteomes" id="UP000037643"/>
    </source>
</evidence>
<evidence type="ECO:0000256" key="2">
    <source>
        <dbReference type="ARBA" id="ARBA00004050"/>
    </source>
</evidence>
<evidence type="ECO:0000256" key="13">
    <source>
        <dbReference type="ARBA" id="ARBA00022723"/>
    </source>
</evidence>
<feature type="transmembrane region" description="Helical" evidence="18">
    <location>
        <begin position="59"/>
        <end position="79"/>
    </location>
</feature>
<sequence length="128" mass="13427">MGNGTSIGRVRGLGSAHEGVHHWLLQRFTAVGNLVLVLWLASSFVLLPDLSYATVSSYLAAPVPATAMALLIVSTFWHARLGLQVMIEDYVHTPGNKFAAILLLNLAVVGGAGFGIFCVARLALGGAV</sequence>
<dbReference type="AlphaFoldDB" id="A0A0G3XA09"/>
<dbReference type="RefSeq" id="WP_047806475.1">
    <property type="nucleotide sequence ID" value="NZ_CP011805.1"/>
</dbReference>
<dbReference type="STRING" id="543877.AM2010_1399"/>
<evidence type="ECO:0000256" key="5">
    <source>
        <dbReference type="ARBA" id="ARBA00011558"/>
    </source>
</evidence>
<dbReference type="PANTHER" id="PTHR38689:SF1">
    <property type="entry name" value="SUCCINATE DEHYDROGENASE HYDROPHOBIC MEMBRANE ANCHOR SUBUNIT"/>
    <property type="match status" value="1"/>
</dbReference>
<feature type="transmembrane region" description="Helical" evidence="18">
    <location>
        <begin position="99"/>
        <end position="124"/>
    </location>
</feature>
<gene>
    <name evidence="19" type="ORF">AM2010_1399</name>
</gene>
<name>A0A0G3XA09_9SPHN</name>
<evidence type="ECO:0000256" key="1">
    <source>
        <dbReference type="ARBA" id="ARBA00001971"/>
    </source>
</evidence>
<evidence type="ECO:0000313" key="19">
    <source>
        <dbReference type="EMBL" id="AKM07471.1"/>
    </source>
</evidence>
<dbReference type="SUPFAM" id="SSF81343">
    <property type="entry name" value="Fumarate reductase respiratory complex transmembrane subunits"/>
    <property type="match status" value="1"/>
</dbReference>
<accession>A0A0G3XA09</accession>
<proteinExistence type="predicted"/>
<evidence type="ECO:0000256" key="10">
    <source>
        <dbReference type="ARBA" id="ARBA00022532"/>
    </source>
</evidence>
<keyword evidence="9" id="KW-0997">Cell inner membrane</keyword>
<dbReference type="GO" id="GO:0046872">
    <property type="term" value="F:metal ion binding"/>
    <property type="evidence" value="ECO:0007669"/>
    <property type="project" value="UniProtKB-KW"/>
</dbReference>
<dbReference type="UniPathway" id="UPA00223"/>
<dbReference type="OrthoDB" id="9809280at2"/>
<keyword evidence="17 18" id="KW-0472">Membrane</keyword>
<keyword evidence="12 18" id="KW-0812">Transmembrane</keyword>
<dbReference type="NCBIfam" id="TIGR02968">
    <property type="entry name" value="succ_dehyd_anc"/>
    <property type="match status" value="1"/>
</dbReference>
<keyword evidence="10" id="KW-0816">Tricarboxylic acid cycle</keyword>
<evidence type="ECO:0000256" key="11">
    <source>
        <dbReference type="ARBA" id="ARBA00022617"/>
    </source>
</evidence>
<dbReference type="Gene3D" id="1.20.1300.10">
    <property type="entry name" value="Fumarate reductase/succinate dehydrogenase, transmembrane subunit"/>
    <property type="match status" value="1"/>
</dbReference>
<dbReference type="EMBL" id="CP011805">
    <property type="protein sequence ID" value="AKM07471.1"/>
    <property type="molecule type" value="Genomic_DNA"/>
</dbReference>
<evidence type="ECO:0000256" key="9">
    <source>
        <dbReference type="ARBA" id="ARBA00022519"/>
    </source>
</evidence>
<dbReference type="InterPro" id="IPR034804">
    <property type="entry name" value="SQR/QFR_C/D"/>
</dbReference>
<comment type="function">
    <text evidence="2">Membrane-anchoring subunit of succinate dehydrogenase (SDH).</text>
</comment>
<evidence type="ECO:0000256" key="14">
    <source>
        <dbReference type="ARBA" id="ARBA00022982"/>
    </source>
</evidence>
<organism evidence="19 20">
    <name type="scientific">Pelagerythrobacter marensis</name>
    <dbReference type="NCBI Taxonomy" id="543877"/>
    <lineage>
        <taxon>Bacteria</taxon>
        <taxon>Pseudomonadati</taxon>
        <taxon>Pseudomonadota</taxon>
        <taxon>Alphaproteobacteria</taxon>
        <taxon>Sphingomonadales</taxon>
        <taxon>Erythrobacteraceae</taxon>
        <taxon>Pelagerythrobacter</taxon>
    </lineage>
</organism>
<dbReference type="GO" id="GO:0017004">
    <property type="term" value="P:cytochrome complex assembly"/>
    <property type="evidence" value="ECO:0007669"/>
    <property type="project" value="TreeGrafter"/>
</dbReference>
<keyword evidence="8" id="KW-1003">Cell membrane</keyword>
<evidence type="ECO:0000256" key="8">
    <source>
        <dbReference type="ARBA" id="ARBA00022475"/>
    </source>
</evidence>
<dbReference type="GO" id="GO:0020037">
    <property type="term" value="F:heme binding"/>
    <property type="evidence" value="ECO:0007669"/>
    <property type="project" value="InterPro"/>
</dbReference>